<dbReference type="GO" id="GO:0005829">
    <property type="term" value="C:cytosol"/>
    <property type="evidence" value="ECO:0007669"/>
    <property type="project" value="TreeGrafter"/>
</dbReference>
<sequence>MKILAMDTTAKAASVSLLTEEKILAEYSVNVGLTHSQTIMPMCESLLQQAGCPVSEIDYFAVSNGPGSFTGLRIGIAAVKGLAYASSKPCVAVSTLDALSYNVPDFNGIICCVMDARCQQVYNALYLQENGSRRKKGPDRAISFTDLLEELKKEEKAIILVGDGALLCYNEYKAVLPNLVLSGPASRYQRASSVGLAALEKIASGEIISAGALVPEYLRLPQAQRELIKKRRLNP</sequence>
<proteinExistence type="predicted"/>
<feature type="domain" description="Gcp-like" evidence="1">
    <location>
        <begin position="34"/>
        <end position="224"/>
    </location>
</feature>
<keyword evidence="3" id="KW-1185">Reference proteome</keyword>
<dbReference type="PANTHER" id="PTHR11735:SF11">
    <property type="entry name" value="TRNA THREONYLCARBAMOYLADENOSINE BIOSYNTHESIS PROTEIN TSAB"/>
    <property type="match status" value="1"/>
</dbReference>
<evidence type="ECO:0000313" key="3">
    <source>
        <dbReference type="Proteomes" id="UP000632659"/>
    </source>
</evidence>
<comment type="caution">
    <text evidence="2">The sequence shown here is derived from an EMBL/GenBank/DDBJ whole genome shotgun (WGS) entry which is preliminary data.</text>
</comment>
<dbReference type="EMBL" id="JACRTL010000008">
    <property type="protein sequence ID" value="MBC8611830.1"/>
    <property type="molecule type" value="Genomic_DNA"/>
</dbReference>
<dbReference type="NCBIfam" id="TIGR03725">
    <property type="entry name" value="T6A_YeaZ"/>
    <property type="match status" value="1"/>
</dbReference>
<dbReference type="InterPro" id="IPR000905">
    <property type="entry name" value="Gcp-like_dom"/>
</dbReference>
<dbReference type="SUPFAM" id="SSF53067">
    <property type="entry name" value="Actin-like ATPase domain"/>
    <property type="match status" value="2"/>
</dbReference>
<dbReference type="RefSeq" id="WP_187536781.1">
    <property type="nucleotide sequence ID" value="NZ_JACRTL010000008.1"/>
</dbReference>
<accession>A0A8J6TXX1</accession>
<evidence type="ECO:0000259" key="1">
    <source>
        <dbReference type="Pfam" id="PF00814"/>
    </source>
</evidence>
<dbReference type="InterPro" id="IPR022496">
    <property type="entry name" value="T6A_TsaB"/>
</dbReference>
<dbReference type="Proteomes" id="UP000632659">
    <property type="component" value="Unassembled WGS sequence"/>
</dbReference>
<dbReference type="PANTHER" id="PTHR11735">
    <property type="entry name" value="TRNA N6-ADENOSINE THREONYLCARBAMOYLTRANSFERASE"/>
    <property type="match status" value="1"/>
</dbReference>
<dbReference type="InterPro" id="IPR043129">
    <property type="entry name" value="ATPase_NBD"/>
</dbReference>
<dbReference type="Pfam" id="PF00814">
    <property type="entry name" value="TsaD"/>
    <property type="match status" value="1"/>
</dbReference>
<evidence type="ECO:0000313" key="2">
    <source>
        <dbReference type="EMBL" id="MBC8611830.1"/>
    </source>
</evidence>
<dbReference type="CDD" id="cd24032">
    <property type="entry name" value="ASKHA_NBD_TsaB"/>
    <property type="match status" value="1"/>
</dbReference>
<dbReference type="AlphaFoldDB" id="A0A8J6TXX1"/>
<reference evidence="2" key="1">
    <citation type="submission" date="2020-08" db="EMBL/GenBank/DDBJ databases">
        <title>Genome public.</title>
        <authorList>
            <person name="Liu C."/>
            <person name="Sun Q."/>
        </authorList>
    </citation>
    <scope>NUCLEOTIDE SEQUENCE</scope>
    <source>
        <strain evidence="2">NSJ-15</strain>
    </source>
</reference>
<organism evidence="2 3">
    <name type="scientific">Massiliimalia timonensis</name>
    <dbReference type="NCBI Taxonomy" id="1987501"/>
    <lineage>
        <taxon>Bacteria</taxon>
        <taxon>Bacillati</taxon>
        <taxon>Bacillota</taxon>
        <taxon>Clostridia</taxon>
        <taxon>Eubacteriales</taxon>
        <taxon>Oscillospiraceae</taxon>
        <taxon>Massiliimalia</taxon>
    </lineage>
</organism>
<gene>
    <name evidence="2" type="primary">tsaB</name>
    <name evidence="2" type="ORF">H8702_12085</name>
</gene>
<name>A0A8J6TXX1_9FIRM</name>
<dbReference type="Gene3D" id="3.30.420.40">
    <property type="match status" value="2"/>
</dbReference>
<dbReference type="GO" id="GO:0002949">
    <property type="term" value="P:tRNA threonylcarbamoyladenosine modification"/>
    <property type="evidence" value="ECO:0007669"/>
    <property type="project" value="InterPro"/>
</dbReference>
<protein>
    <submittedName>
        <fullName evidence="2">tRNA (Adenosine(37)-N6)-threonylcarbamoyltransferase complex dimerization subunit type 1 TsaB</fullName>
    </submittedName>
</protein>